<gene>
    <name evidence="14" type="ORF">MFMK1_001169</name>
</gene>
<dbReference type="KEGG" id="dbc:MFMK1_001169"/>
<dbReference type="GO" id="GO:0044716">
    <property type="term" value="F:8-oxo-GDP phosphatase activity"/>
    <property type="evidence" value="ECO:0007669"/>
    <property type="project" value="TreeGrafter"/>
</dbReference>
<keyword evidence="9" id="KW-0234">DNA repair</keyword>
<dbReference type="GO" id="GO:0008413">
    <property type="term" value="F:8-oxo-7,8-dihydroguanosine triphosphate pyrophosphatase activity"/>
    <property type="evidence" value="ECO:0007669"/>
    <property type="project" value="TreeGrafter"/>
</dbReference>
<evidence type="ECO:0000256" key="2">
    <source>
        <dbReference type="ARBA" id="ARBA00005582"/>
    </source>
</evidence>
<dbReference type="AlphaFoldDB" id="A0AAU0UMA5"/>
<dbReference type="GO" id="GO:0006281">
    <property type="term" value="P:DNA repair"/>
    <property type="evidence" value="ECO:0007669"/>
    <property type="project" value="UniProtKB-KW"/>
</dbReference>
<evidence type="ECO:0000256" key="7">
    <source>
        <dbReference type="ARBA" id="ARBA00022801"/>
    </source>
</evidence>
<keyword evidence="15" id="KW-1185">Reference proteome</keyword>
<keyword evidence="5" id="KW-0479">Metal-binding</keyword>
<dbReference type="GO" id="GO:0044715">
    <property type="term" value="F:8-oxo-dGDP phosphatase activity"/>
    <property type="evidence" value="ECO:0007669"/>
    <property type="project" value="TreeGrafter"/>
</dbReference>
<evidence type="ECO:0000259" key="13">
    <source>
        <dbReference type="PROSITE" id="PS51462"/>
    </source>
</evidence>
<dbReference type="RefSeq" id="WP_366924206.1">
    <property type="nucleotide sequence ID" value="NZ_CP121694.1"/>
</dbReference>
<dbReference type="GO" id="GO:0035539">
    <property type="term" value="F:8-oxo-7,8-dihydrodeoxyguanosine triphosphate pyrophosphatase activity"/>
    <property type="evidence" value="ECO:0007669"/>
    <property type="project" value="UniProtKB-EC"/>
</dbReference>
<evidence type="ECO:0000256" key="8">
    <source>
        <dbReference type="ARBA" id="ARBA00022842"/>
    </source>
</evidence>
<evidence type="ECO:0000256" key="5">
    <source>
        <dbReference type="ARBA" id="ARBA00022723"/>
    </source>
</evidence>
<dbReference type="InterPro" id="IPR020476">
    <property type="entry name" value="Nudix_hydrolase"/>
</dbReference>
<dbReference type="EC" id="3.6.1.55" evidence="11"/>
<keyword evidence="6" id="KW-0227">DNA damage</keyword>
<dbReference type="Gene3D" id="3.90.79.10">
    <property type="entry name" value="Nucleoside Triphosphate Pyrophosphohydrolase"/>
    <property type="match status" value="1"/>
</dbReference>
<keyword evidence="4" id="KW-0235">DNA replication</keyword>
<dbReference type="InterPro" id="IPR000086">
    <property type="entry name" value="NUDIX_hydrolase_dom"/>
</dbReference>
<evidence type="ECO:0000256" key="4">
    <source>
        <dbReference type="ARBA" id="ARBA00022705"/>
    </source>
</evidence>
<feature type="domain" description="Nudix hydrolase" evidence="13">
    <location>
        <begin position="1"/>
        <end position="125"/>
    </location>
</feature>
<keyword evidence="3" id="KW-0515">Mutator protein</keyword>
<evidence type="ECO:0000256" key="10">
    <source>
        <dbReference type="ARBA" id="ARBA00035861"/>
    </source>
</evidence>
<comment type="cofactor">
    <cofactor evidence="1">
        <name>Mg(2+)</name>
        <dbReference type="ChEBI" id="CHEBI:18420"/>
    </cofactor>
</comment>
<keyword evidence="7 12" id="KW-0378">Hydrolase</keyword>
<sequence>MKKVTAAIIEKDGKVLIAQRPKNDKLSLKWEFPGGKVENDETPQECLVREIKEELNLSIKISGYFMKNVYYYETGGIELMSYFAEITDGELELNAHEAVEWVEKSKLKQFDFAPADIKILNCFLHDFQN</sequence>
<evidence type="ECO:0000256" key="3">
    <source>
        <dbReference type="ARBA" id="ARBA00022457"/>
    </source>
</evidence>
<organism evidence="14 15">
    <name type="scientific">Metallumcola ferriviriculae</name>
    <dbReference type="NCBI Taxonomy" id="3039180"/>
    <lineage>
        <taxon>Bacteria</taxon>
        <taxon>Bacillati</taxon>
        <taxon>Bacillota</taxon>
        <taxon>Clostridia</taxon>
        <taxon>Neomoorellales</taxon>
        <taxon>Desulfitibacteraceae</taxon>
        <taxon>Metallumcola</taxon>
    </lineage>
</organism>
<dbReference type="InterPro" id="IPR015797">
    <property type="entry name" value="NUDIX_hydrolase-like_dom_sf"/>
</dbReference>
<dbReference type="GO" id="GO:0006260">
    <property type="term" value="P:DNA replication"/>
    <property type="evidence" value="ECO:0007669"/>
    <property type="project" value="UniProtKB-KW"/>
</dbReference>
<dbReference type="InterPro" id="IPR020084">
    <property type="entry name" value="NUDIX_hydrolase_CS"/>
</dbReference>
<dbReference type="GO" id="GO:0046872">
    <property type="term" value="F:metal ion binding"/>
    <property type="evidence" value="ECO:0007669"/>
    <property type="project" value="UniProtKB-KW"/>
</dbReference>
<evidence type="ECO:0000256" key="9">
    <source>
        <dbReference type="ARBA" id="ARBA00023204"/>
    </source>
</evidence>
<evidence type="ECO:0000313" key="15">
    <source>
        <dbReference type="Proteomes" id="UP001329915"/>
    </source>
</evidence>
<name>A0AAU0UMA5_9FIRM</name>
<protein>
    <recommendedName>
        <fullName evidence="11">8-oxo-dGTP diphosphatase</fullName>
        <ecNumber evidence="11">3.6.1.55</ecNumber>
    </recommendedName>
</protein>
<dbReference type="PROSITE" id="PS00893">
    <property type="entry name" value="NUDIX_BOX"/>
    <property type="match status" value="1"/>
</dbReference>
<proteinExistence type="inferred from homology"/>
<dbReference type="EMBL" id="CP121694">
    <property type="protein sequence ID" value="WRO21361.1"/>
    <property type="molecule type" value="Genomic_DNA"/>
</dbReference>
<dbReference type="PROSITE" id="PS51462">
    <property type="entry name" value="NUDIX"/>
    <property type="match status" value="1"/>
</dbReference>
<dbReference type="PRINTS" id="PR00502">
    <property type="entry name" value="NUDIXFAMILY"/>
</dbReference>
<keyword evidence="8" id="KW-0460">Magnesium</keyword>
<dbReference type="InterPro" id="IPR047127">
    <property type="entry name" value="MutT-like"/>
</dbReference>
<evidence type="ECO:0000256" key="6">
    <source>
        <dbReference type="ARBA" id="ARBA00022763"/>
    </source>
</evidence>
<accession>A0AAU0UMA5</accession>
<evidence type="ECO:0000256" key="12">
    <source>
        <dbReference type="RuleBase" id="RU003476"/>
    </source>
</evidence>
<dbReference type="CDD" id="cd03425">
    <property type="entry name" value="NUDIX_MutT_NudA_like"/>
    <property type="match status" value="1"/>
</dbReference>
<comment type="similarity">
    <text evidence="2 12">Belongs to the Nudix hydrolase family.</text>
</comment>
<reference evidence="14 15" key="1">
    <citation type="submission" date="2023-04" db="EMBL/GenBank/DDBJ databases">
        <authorList>
            <person name="Hsu D."/>
        </authorList>
    </citation>
    <scope>NUCLEOTIDE SEQUENCE [LARGE SCALE GENOMIC DNA]</scope>
    <source>
        <strain evidence="14 15">MK1</strain>
    </source>
</reference>
<dbReference type="PANTHER" id="PTHR47707:SF1">
    <property type="entry name" value="NUDIX HYDROLASE FAMILY PROTEIN"/>
    <property type="match status" value="1"/>
</dbReference>
<dbReference type="PANTHER" id="PTHR47707">
    <property type="entry name" value="8-OXO-DGTP DIPHOSPHATASE"/>
    <property type="match status" value="1"/>
</dbReference>
<evidence type="ECO:0000256" key="11">
    <source>
        <dbReference type="ARBA" id="ARBA00038905"/>
    </source>
</evidence>
<evidence type="ECO:0000256" key="1">
    <source>
        <dbReference type="ARBA" id="ARBA00001946"/>
    </source>
</evidence>
<evidence type="ECO:0000313" key="14">
    <source>
        <dbReference type="EMBL" id="WRO21361.1"/>
    </source>
</evidence>
<dbReference type="Proteomes" id="UP001329915">
    <property type="component" value="Chromosome"/>
</dbReference>
<comment type="catalytic activity">
    <reaction evidence="10">
        <text>8-oxo-dGTP + H2O = 8-oxo-dGMP + diphosphate + H(+)</text>
        <dbReference type="Rhea" id="RHEA:31575"/>
        <dbReference type="ChEBI" id="CHEBI:15377"/>
        <dbReference type="ChEBI" id="CHEBI:15378"/>
        <dbReference type="ChEBI" id="CHEBI:33019"/>
        <dbReference type="ChEBI" id="CHEBI:63224"/>
        <dbReference type="ChEBI" id="CHEBI:77896"/>
        <dbReference type="EC" id="3.6.1.55"/>
    </reaction>
</comment>
<dbReference type="SUPFAM" id="SSF55811">
    <property type="entry name" value="Nudix"/>
    <property type="match status" value="1"/>
</dbReference>
<dbReference type="Pfam" id="PF00293">
    <property type="entry name" value="NUDIX"/>
    <property type="match status" value="1"/>
</dbReference>